<dbReference type="GeneID" id="5977851"/>
<dbReference type="InParanoid" id="Q0UC32"/>
<reference evidence="3" key="1">
    <citation type="journal article" date="2007" name="Plant Cell">
        <title>Dothideomycete-plant interactions illuminated by genome sequencing and EST analysis of the wheat pathogen Stagonospora nodorum.</title>
        <authorList>
            <person name="Hane J.K."/>
            <person name="Lowe R.G."/>
            <person name="Solomon P.S."/>
            <person name="Tan K.C."/>
            <person name="Schoch C.L."/>
            <person name="Spatafora J.W."/>
            <person name="Crous P.W."/>
            <person name="Kodira C."/>
            <person name="Birren B.W."/>
            <person name="Galagan J.E."/>
            <person name="Torriani S.F."/>
            <person name="McDonald B.A."/>
            <person name="Oliver R.P."/>
        </authorList>
    </citation>
    <scope>NUCLEOTIDE SEQUENCE [LARGE SCALE GENOMIC DNA]</scope>
    <source>
        <strain evidence="3">SN15 / ATCC MYA-4574 / FGSC 10173</strain>
    </source>
</reference>
<dbReference type="VEuPathDB" id="FungiDB:JI435_106820"/>
<evidence type="ECO:0000313" key="2">
    <source>
        <dbReference type="EMBL" id="EAT82076.1"/>
    </source>
</evidence>
<dbReference type="RefSeq" id="XP_001800944.1">
    <property type="nucleotide sequence ID" value="XM_001800892.1"/>
</dbReference>
<dbReference type="PANTHER" id="PTHR44305:SF2">
    <property type="entry name" value="SI:DKEY-192D15.2"/>
    <property type="match status" value="1"/>
</dbReference>
<dbReference type="PROSITE" id="PS00108">
    <property type="entry name" value="PROTEIN_KINASE_ST"/>
    <property type="match status" value="1"/>
</dbReference>
<dbReference type="InterPro" id="IPR008271">
    <property type="entry name" value="Ser/Thr_kinase_AS"/>
</dbReference>
<dbReference type="OMA" id="DSNRANA"/>
<evidence type="ECO:0000259" key="1">
    <source>
        <dbReference type="PROSITE" id="PS50011"/>
    </source>
</evidence>
<dbReference type="SMART" id="SM00220">
    <property type="entry name" value="S_TKc"/>
    <property type="match status" value="1"/>
</dbReference>
<protein>
    <recommendedName>
        <fullName evidence="1">Protein kinase domain-containing protein</fullName>
    </recommendedName>
</protein>
<organism evidence="2 3">
    <name type="scientific">Phaeosphaeria nodorum (strain SN15 / ATCC MYA-4574 / FGSC 10173)</name>
    <name type="common">Glume blotch fungus</name>
    <name type="synonym">Parastagonospora nodorum</name>
    <dbReference type="NCBI Taxonomy" id="321614"/>
    <lineage>
        <taxon>Eukaryota</taxon>
        <taxon>Fungi</taxon>
        <taxon>Dikarya</taxon>
        <taxon>Ascomycota</taxon>
        <taxon>Pezizomycotina</taxon>
        <taxon>Dothideomycetes</taxon>
        <taxon>Pleosporomycetidae</taxon>
        <taxon>Pleosporales</taxon>
        <taxon>Pleosporineae</taxon>
        <taxon>Phaeosphaeriaceae</taxon>
        <taxon>Parastagonospora</taxon>
    </lineage>
</organism>
<dbReference type="Proteomes" id="UP000001055">
    <property type="component" value="Unassembled WGS sequence"/>
</dbReference>
<dbReference type="GO" id="GO:0005524">
    <property type="term" value="F:ATP binding"/>
    <property type="evidence" value="ECO:0007669"/>
    <property type="project" value="InterPro"/>
</dbReference>
<dbReference type="Pfam" id="PF00069">
    <property type="entry name" value="Pkinase"/>
    <property type="match status" value="1"/>
</dbReference>
<dbReference type="Gene3D" id="1.10.510.10">
    <property type="entry name" value="Transferase(Phosphotransferase) domain 1"/>
    <property type="match status" value="1"/>
</dbReference>
<dbReference type="AlphaFoldDB" id="Q0UC32"/>
<proteinExistence type="predicted"/>
<feature type="domain" description="Protein kinase" evidence="1">
    <location>
        <begin position="208"/>
        <end position="556"/>
    </location>
</feature>
<dbReference type="GO" id="GO:0004674">
    <property type="term" value="F:protein serine/threonine kinase activity"/>
    <property type="evidence" value="ECO:0000318"/>
    <property type="project" value="GO_Central"/>
</dbReference>
<dbReference type="InterPro" id="IPR053083">
    <property type="entry name" value="TF_kinase-domain_protein"/>
</dbReference>
<dbReference type="InterPro" id="IPR011009">
    <property type="entry name" value="Kinase-like_dom_sf"/>
</dbReference>
<dbReference type="InterPro" id="IPR000719">
    <property type="entry name" value="Prot_kinase_dom"/>
</dbReference>
<name>Q0UC32_PHANO</name>
<dbReference type="PROSITE" id="PS50011">
    <property type="entry name" value="PROTEIN_KINASE_DOM"/>
    <property type="match status" value="1"/>
</dbReference>
<gene>
    <name evidence="2" type="ORF">SNOG_10682</name>
</gene>
<accession>Q0UC32</accession>
<dbReference type="EMBL" id="CH445341">
    <property type="protein sequence ID" value="EAT82076.1"/>
    <property type="molecule type" value="Genomic_DNA"/>
</dbReference>
<sequence>MAPPYTTGKTYFTNDAKAWKATRPPAWTTDAALRNYYNTLAVARPPTLPGFPAHMPALPQHPYLAIDRTAAIANRVVPPQRNAAGLVVAPALLGPGVAPVPAPVAPVIAPVAATAAPVAVTVPVTGAGGALLVTGGAGVGNPPGAVATPTPAYVYPFSFWPPQPWHPEPQGDRSLQYIMEELKTNNEKRSQWLITKPFMWPVTDEHNWENARRFGFGANGCVGLWCRIDANGNIDKRTVIKETRFTRSSWRDPLQWRQVQNANLPMEVQIHKIIDSHRPDNSLEGYNNLVKHDGYRLMMRQQRFRLYLEYYEGGNLDDAVRAYRRTGKHPLGPGNIPEYYLWRVFGNLIAACQILHLGQVDPAEGKRADWRPITHLDIKLNNIFLELGEHKSQIPEFVLADYGLSMFPLRQARDAQGGVQGHADFVSDNPIEYLVELDGYEFYAPEHIRTRHEPPDPLNQKTDIWQIGAVILELMMNGQEGADWGPKISRNGEIFPLCNFDTGRLEEGPNPWPPGTFPTVGHYSLQLRRIIMRCLNYSPDNRPTLVWLKSQINAWITANPPAKLKTPVSSGRDPSWSMRLRLRADHSGSHAERPLSQTATLSDRSMYNWRDR</sequence>
<dbReference type="PANTHER" id="PTHR44305">
    <property type="entry name" value="SI:DKEY-192D15.2-RELATED"/>
    <property type="match status" value="1"/>
</dbReference>
<dbReference type="SUPFAM" id="SSF56112">
    <property type="entry name" value="Protein kinase-like (PK-like)"/>
    <property type="match status" value="1"/>
</dbReference>
<dbReference type="KEGG" id="pno:SNOG_10682"/>
<evidence type="ECO:0000313" key="3">
    <source>
        <dbReference type="Proteomes" id="UP000001055"/>
    </source>
</evidence>